<accession>A0AAE2VVR9</accession>
<evidence type="ECO:0008006" key="5">
    <source>
        <dbReference type="Google" id="ProtNLM"/>
    </source>
</evidence>
<proteinExistence type="predicted"/>
<sequence>MKSVLTLAATLALVSTTAFAQVKVEGQATGNATGNADFPVEVIGADGNTYNCSIDIVAKNGTEVRRCVAANDIPAGNSLFAGGLGAGSVFLVVLAAGAVAAIASSGGGNSTNGTN</sequence>
<keyword evidence="4" id="KW-1185">Reference proteome</keyword>
<evidence type="ECO:0000256" key="1">
    <source>
        <dbReference type="SAM" id="Phobius"/>
    </source>
</evidence>
<evidence type="ECO:0000313" key="3">
    <source>
        <dbReference type="EMBL" id="MBM1712667.1"/>
    </source>
</evidence>
<dbReference type="EMBL" id="JAFBRM010000001">
    <property type="protein sequence ID" value="MBM1712667.1"/>
    <property type="molecule type" value="Genomic_DNA"/>
</dbReference>
<dbReference type="AlphaFoldDB" id="A0AAE2VVR9"/>
<keyword evidence="1" id="KW-1133">Transmembrane helix</keyword>
<keyword evidence="1" id="KW-0472">Membrane</keyword>
<keyword evidence="1" id="KW-0812">Transmembrane</keyword>
<gene>
    <name evidence="3" type="ORF">JQV55_03745</name>
</gene>
<comment type="caution">
    <text evidence="3">The sequence shown here is derived from an EMBL/GenBank/DDBJ whole genome shotgun (WGS) entry which is preliminary data.</text>
</comment>
<reference evidence="3 4" key="1">
    <citation type="submission" date="2021-01" db="EMBL/GenBank/DDBJ databases">
        <title>Diatom-associated Roseobacters Show Island Model of Population Structure.</title>
        <authorList>
            <person name="Qu L."/>
            <person name="Feng X."/>
            <person name="Chen Y."/>
            <person name="Li L."/>
            <person name="Wang X."/>
            <person name="Hu Z."/>
            <person name="Wang H."/>
            <person name="Luo H."/>
        </authorList>
    </citation>
    <scope>NUCLEOTIDE SEQUENCE [LARGE SCALE GENOMIC DNA]</scope>
    <source>
        <strain evidence="3 4">TR60-84</strain>
    </source>
</reference>
<organism evidence="3 4">
    <name type="scientific">Sulfitobacter geojensis</name>
    <dbReference type="NCBI Taxonomy" id="1342299"/>
    <lineage>
        <taxon>Bacteria</taxon>
        <taxon>Pseudomonadati</taxon>
        <taxon>Pseudomonadota</taxon>
        <taxon>Alphaproteobacteria</taxon>
        <taxon>Rhodobacterales</taxon>
        <taxon>Roseobacteraceae</taxon>
        <taxon>Sulfitobacter</taxon>
    </lineage>
</organism>
<feature type="transmembrane region" description="Helical" evidence="1">
    <location>
        <begin position="79"/>
        <end position="103"/>
    </location>
</feature>
<feature type="chain" id="PRO_5042017300" description="Succinate dehydrogenase" evidence="2">
    <location>
        <begin position="21"/>
        <end position="115"/>
    </location>
</feature>
<feature type="signal peptide" evidence="2">
    <location>
        <begin position="1"/>
        <end position="20"/>
    </location>
</feature>
<evidence type="ECO:0000256" key="2">
    <source>
        <dbReference type="SAM" id="SignalP"/>
    </source>
</evidence>
<dbReference type="RefSeq" id="WP_203241287.1">
    <property type="nucleotide sequence ID" value="NZ_JAFBRH010000001.1"/>
</dbReference>
<evidence type="ECO:0000313" key="4">
    <source>
        <dbReference type="Proteomes" id="UP000732193"/>
    </source>
</evidence>
<protein>
    <recommendedName>
        <fullName evidence="5">Succinate dehydrogenase</fullName>
    </recommendedName>
</protein>
<keyword evidence="2" id="KW-0732">Signal</keyword>
<dbReference type="Proteomes" id="UP000732193">
    <property type="component" value="Unassembled WGS sequence"/>
</dbReference>
<name>A0AAE2VVR9_9RHOB</name>